<proteinExistence type="predicted"/>
<feature type="non-terminal residue" evidence="1">
    <location>
        <position position="58"/>
    </location>
</feature>
<evidence type="ECO:0000313" key="2">
    <source>
        <dbReference type="Proteomes" id="UP000499080"/>
    </source>
</evidence>
<evidence type="ECO:0000313" key="1">
    <source>
        <dbReference type="EMBL" id="GBL77236.1"/>
    </source>
</evidence>
<comment type="caution">
    <text evidence="1">The sequence shown here is derived from an EMBL/GenBank/DDBJ whole genome shotgun (WGS) entry which is preliminary data.</text>
</comment>
<name>A0A4Y2ADB1_ARAVE</name>
<dbReference type="Proteomes" id="UP000499080">
    <property type="component" value="Unassembled WGS sequence"/>
</dbReference>
<protein>
    <submittedName>
        <fullName evidence="1">Uncharacterized protein</fullName>
    </submittedName>
</protein>
<sequence>MVVSIVRFDSCGLLAVEIFEITGVSITIYNFVEKERYVVHGVEASLQCVEACRKAMSN</sequence>
<dbReference type="EMBL" id="BGPR01231529">
    <property type="protein sequence ID" value="GBL77236.1"/>
    <property type="molecule type" value="Genomic_DNA"/>
</dbReference>
<keyword evidence="2" id="KW-1185">Reference proteome</keyword>
<reference evidence="1 2" key="1">
    <citation type="journal article" date="2019" name="Sci. Rep.">
        <title>Orb-weaving spider Araneus ventricosus genome elucidates the spidroin gene catalogue.</title>
        <authorList>
            <person name="Kono N."/>
            <person name="Nakamura H."/>
            <person name="Ohtoshi R."/>
            <person name="Moran D.A.P."/>
            <person name="Shinohara A."/>
            <person name="Yoshida Y."/>
            <person name="Fujiwara M."/>
            <person name="Mori M."/>
            <person name="Tomita M."/>
            <person name="Arakawa K."/>
        </authorList>
    </citation>
    <scope>NUCLEOTIDE SEQUENCE [LARGE SCALE GENOMIC DNA]</scope>
</reference>
<organism evidence="1 2">
    <name type="scientific">Araneus ventricosus</name>
    <name type="common">Orbweaver spider</name>
    <name type="synonym">Epeira ventricosa</name>
    <dbReference type="NCBI Taxonomy" id="182803"/>
    <lineage>
        <taxon>Eukaryota</taxon>
        <taxon>Metazoa</taxon>
        <taxon>Ecdysozoa</taxon>
        <taxon>Arthropoda</taxon>
        <taxon>Chelicerata</taxon>
        <taxon>Arachnida</taxon>
        <taxon>Araneae</taxon>
        <taxon>Araneomorphae</taxon>
        <taxon>Entelegynae</taxon>
        <taxon>Araneoidea</taxon>
        <taxon>Araneidae</taxon>
        <taxon>Araneus</taxon>
    </lineage>
</organism>
<dbReference type="AlphaFoldDB" id="A0A4Y2ADB1"/>
<gene>
    <name evidence="1" type="ORF">AVEN_75249_1</name>
</gene>
<accession>A0A4Y2ADB1</accession>